<keyword evidence="1" id="KW-0808">Transferase</keyword>
<feature type="domain" description="Protein kinase" evidence="7">
    <location>
        <begin position="1025"/>
        <end position="1305"/>
    </location>
</feature>
<dbReference type="SMART" id="SM00343">
    <property type="entry name" value="ZnF_C2HC"/>
    <property type="match status" value="1"/>
</dbReference>
<proteinExistence type="predicted"/>
<dbReference type="InterPro" id="IPR008271">
    <property type="entry name" value="Ser/Thr_kinase_AS"/>
</dbReference>
<dbReference type="SUPFAM" id="SSF56112">
    <property type="entry name" value="Protein kinase-like (PK-like)"/>
    <property type="match status" value="1"/>
</dbReference>
<name>A0AA38TZG7_9ASTR</name>
<dbReference type="Pfam" id="PF00582">
    <property type="entry name" value="Usp"/>
    <property type="match status" value="1"/>
</dbReference>
<dbReference type="FunFam" id="1.10.510.10:FF:000284">
    <property type="entry name" value="Putative receptor-like serine/threonine-protein kinase"/>
    <property type="match status" value="1"/>
</dbReference>
<dbReference type="GO" id="GO:0005524">
    <property type="term" value="F:ATP binding"/>
    <property type="evidence" value="ECO:0007669"/>
    <property type="project" value="UniProtKB-UniRule"/>
</dbReference>
<evidence type="ECO:0000313" key="9">
    <source>
        <dbReference type="EMBL" id="KAJ9560412.1"/>
    </source>
</evidence>
<evidence type="ECO:0000256" key="4">
    <source>
        <dbReference type="ARBA" id="ARBA00022840"/>
    </source>
</evidence>
<keyword evidence="4 6" id="KW-0067">ATP-binding</keyword>
<dbReference type="FunFam" id="3.40.50.620:FF:000177">
    <property type="entry name" value="probable receptor-like serine/threonine-protein kinase At5g57670"/>
    <property type="match status" value="1"/>
</dbReference>
<dbReference type="SUPFAM" id="SSF57756">
    <property type="entry name" value="Retrovirus zinc finger-like domains"/>
    <property type="match status" value="1"/>
</dbReference>
<dbReference type="PANTHER" id="PTHR47987">
    <property type="entry name" value="OS08G0249100 PROTEIN"/>
    <property type="match status" value="1"/>
</dbReference>
<dbReference type="PANTHER" id="PTHR47987:SF2">
    <property type="entry name" value="PROTEIN KINASE DOMAIN-CONTAINING PROTEIN"/>
    <property type="match status" value="1"/>
</dbReference>
<dbReference type="Pfam" id="PF00098">
    <property type="entry name" value="zf-CCHC"/>
    <property type="match status" value="1"/>
</dbReference>
<dbReference type="Pfam" id="PF00069">
    <property type="entry name" value="Pkinase"/>
    <property type="match status" value="1"/>
</dbReference>
<evidence type="ECO:0000256" key="6">
    <source>
        <dbReference type="PROSITE-ProRule" id="PRU10141"/>
    </source>
</evidence>
<dbReference type="CDD" id="cd14066">
    <property type="entry name" value="STKc_IRAK"/>
    <property type="match status" value="1"/>
</dbReference>
<sequence length="1382" mass="155268">MASTVTNTNNLSLRSILEKDKLTGPNFLDWERNLMIVLRHERKWYVLEEPLGETPPAGAPAAVRSAHKKHSDDQLDVGCLMLATMSPELQTGFMDTNAYDMIRQLRDMFQTQARTERYDATKAFNECKMVRGTLVSDHFMKMKRHMDHLERLGHPVPLQLATDTILNSLSEDFKPFVVNYNMNNMEKSIAELHSMLKTAELNMGAKSKPKDVLMVRDGGVKKNGHGSTSKGKGPAQVIQSAPKVRENIKGKGKGKKVKPNKARTENRCFTCNEIGHWRQNCPKRHEVGFKLKLGDTSLRPVLNKRRIDTVEATASLSIPRSRAANIDRGRVEGNARLIADYFCDYPTYPDDMFKRRFRMRKDLFIRIVNDLSTRYPYFQQHYDAAGCPGFSPLQKCRAAIRQLAYGITGDEFDEYVRMGDSTTRKCLNNFVLGIIQLYGKLYLRKPTYEDIQQLYAAHEERHGYPGMLGSLDCMHWEWANCPVAWQGQYHRDDKPHPSVILEAAASQDAWIWHAFFGCAGAMNDLNVLNHSLLFEDVYDGKAPDRTFQVNRATYKHRYYLGDGIYLEWATFVKVFSYPEDAKRIKFMGVQEATRKDIERAFDILQKRWNIVKQPAHVMEIPTMSNIIKNSRNSVIMTQSELAGEYGGGRTVVVGVKLDSPSRELLTWALVKAANSGDRVIALHVLTNNVDPDGKSSLLSLVKAFDSILAVYEGFCNLKQVDLKLKICRGNSARKIIVREAKSYGANEVIVGTATTHHAIKSSASVAKYCARKLSKSFSIIAVNNGKVVFHRDSPSSPSNVGEKDHHKNRLLSVIHRSLSFNPKFPNNVNVDDKCNQSDCKKLELALVRTKSDCITNDMKYNCSICSPDSVLPTTGCALEEESGGEDDESSMALVPVKKLETSSSSRDLRPGWPLLRRAISTNRRSQDRSPVRQISVVQWAMRLPTRNLLQITNSDDKEKDGSLELNGENGAIVVHGDEIQSDSCSPLSRGDSICLPEELEGLHEKYSASCRLFRYQELVAATMNFKPENMIGRGGNSEVYRGCLPDGRELAVKILKTSEDVLKEFVLEIEIITALHHENIISLFGFCFEDSKLLLVYDLLSRGSLEDNLHGHKKDTVFGWSERYKVAMGVAKALVYLHNKCDKPVIHRDVKSSNILLSDDFEPQLSDFGLAKWATPSGLHITCSDVAGTFGYLAPEYFMHGKVTEKIDVYAFGVVLLELLTRRKPIASGYPKGEESLVMWAKPILSSGKYACLLDPSLGDDYDFDQMERMALASTLCIRRAPRARPQMTTVLKLLGGDVEVTKWARLEVDSTGGSDAGGLQHISNIAEEEEEGFSQSNLRSHLNLALLDIEDSSLSMGSSIEESISIEDYLRGRWSRSSSFD</sequence>
<keyword evidence="5" id="KW-0863">Zinc-finger</keyword>
<dbReference type="GO" id="GO:0003676">
    <property type="term" value="F:nucleic acid binding"/>
    <property type="evidence" value="ECO:0007669"/>
    <property type="project" value="InterPro"/>
</dbReference>
<evidence type="ECO:0000256" key="5">
    <source>
        <dbReference type="PROSITE-ProRule" id="PRU00047"/>
    </source>
</evidence>
<dbReference type="InterPro" id="IPR017441">
    <property type="entry name" value="Protein_kinase_ATP_BS"/>
</dbReference>
<dbReference type="Pfam" id="PF04827">
    <property type="entry name" value="Plant_tran"/>
    <property type="match status" value="1"/>
</dbReference>
<dbReference type="SUPFAM" id="SSF52402">
    <property type="entry name" value="Adenine nucleotide alpha hydrolases-like"/>
    <property type="match status" value="1"/>
</dbReference>
<dbReference type="InterPro" id="IPR046958">
    <property type="entry name" value="RBK1/2/STUNTED"/>
</dbReference>
<dbReference type="PROSITE" id="PS50158">
    <property type="entry name" value="ZF_CCHC"/>
    <property type="match status" value="1"/>
</dbReference>
<keyword evidence="10" id="KW-1185">Reference proteome</keyword>
<dbReference type="InterPro" id="IPR014729">
    <property type="entry name" value="Rossmann-like_a/b/a_fold"/>
</dbReference>
<dbReference type="SMART" id="SM00220">
    <property type="entry name" value="S_TKc"/>
    <property type="match status" value="1"/>
</dbReference>
<dbReference type="InterPro" id="IPR011009">
    <property type="entry name" value="Kinase-like_dom_sf"/>
</dbReference>
<evidence type="ECO:0000259" key="7">
    <source>
        <dbReference type="PROSITE" id="PS50011"/>
    </source>
</evidence>
<dbReference type="InterPro" id="IPR006016">
    <property type="entry name" value="UspA"/>
</dbReference>
<dbReference type="InterPro" id="IPR006912">
    <property type="entry name" value="Harbinger_derived_prot"/>
</dbReference>
<gene>
    <name evidence="9" type="ORF">OSB04_005572</name>
</gene>
<keyword evidence="3" id="KW-0418">Kinase</keyword>
<dbReference type="PROSITE" id="PS50011">
    <property type="entry name" value="PROTEIN_KINASE_DOM"/>
    <property type="match status" value="1"/>
</dbReference>
<dbReference type="Gene3D" id="1.10.510.10">
    <property type="entry name" value="Transferase(Phosphotransferase) domain 1"/>
    <property type="match status" value="1"/>
</dbReference>
<dbReference type="FunFam" id="3.30.200.20:FF:000268">
    <property type="entry name" value="probable receptor-like serine/threonine-protein kinase At5g57670"/>
    <property type="match status" value="1"/>
</dbReference>
<reference evidence="9" key="1">
    <citation type="submission" date="2023-03" db="EMBL/GenBank/DDBJ databases">
        <title>Chromosome-scale reference genome and RAD-based genetic map of yellow starthistle (Centaurea solstitialis) reveal putative structural variation and QTLs associated with invader traits.</title>
        <authorList>
            <person name="Reatini B."/>
            <person name="Cang F.A."/>
            <person name="Jiang Q."/>
            <person name="Mckibben M.T.W."/>
            <person name="Barker M.S."/>
            <person name="Rieseberg L.H."/>
            <person name="Dlugosch K.M."/>
        </authorList>
    </citation>
    <scope>NUCLEOTIDE SEQUENCE</scope>
    <source>
        <strain evidence="9">CAN-66</strain>
        <tissue evidence="9">Leaf</tissue>
    </source>
</reference>
<dbReference type="GO" id="GO:0008270">
    <property type="term" value="F:zinc ion binding"/>
    <property type="evidence" value="ECO:0007669"/>
    <property type="project" value="UniProtKB-KW"/>
</dbReference>
<evidence type="ECO:0000256" key="3">
    <source>
        <dbReference type="ARBA" id="ARBA00022777"/>
    </source>
</evidence>
<comment type="caution">
    <text evidence="9">The sequence shown here is derived from an EMBL/GenBank/DDBJ whole genome shotgun (WGS) entry which is preliminary data.</text>
</comment>
<evidence type="ECO:0000313" key="10">
    <source>
        <dbReference type="Proteomes" id="UP001172457"/>
    </source>
</evidence>
<keyword evidence="2 6" id="KW-0547">Nucleotide-binding</keyword>
<feature type="binding site" evidence="6">
    <location>
        <position position="1053"/>
    </location>
    <ligand>
        <name>ATP</name>
        <dbReference type="ChEBI" id="CHEBI:30616"/>
    </ligand>
</feature>
<keyword evidence="5" id="KW-0862">Zinc</keyword>
<dbReference type="EMBL" id="JARYMX010000002">
    <property type="protein sequence ID" value="KAJ9560412.1"/>
    <property type="molecule type" value="Genomic_DNA"/>
</dbReference>
<evidence type="ECO:0000256" key="2">
    <source>
        <dbReference type="ARBA" id="ARBA00022741"/>
    </source>
</evidence>
<organism evidence="9 10">
    <name type="scientific">Centaurea solstitialis</name>
    <name type="common">yellow star-thistle</name>
    <dbReference type="NCBI Taxonomy" id="347529"/>
    <lineage>
        <taxon>Eukaryota</taxon>
        <taxon>Viridiplantae</taxon>
        <taxon>Streptophyta</taxon>
        <taxon>Embryophyta</taxon>
        <taxon>Tracheophyta</taxon>
        <taxon>Spermatophyta</taxon>
        <taxon>Magnoliopsida</taxon>
        <taxon>eudicotyledons</taxon>
        <taxon>Gunneridae</taxon>
        <taxon>Pentapetalae</taxon>
        <taxon>asterids</taxon>
        <taxon>campanulids</taxon>
        <taxon>Asterales</taxon>
        <taxon>Asteraceae</taxon>
        <taxon>Carduoideae</taxon>
        <taxon>Cardueae</taxon>
        <taxon>Centaureinae</taxon>
        <taxon>Centaurea</taxon>
    </lineage>
</organism>
<dbReference type="Pfam" id="PF14223">
    <property type="entry name" value="Retrotran_gag_2"/>
    <property type="match status" value="1"/>
</dbReference>
<dbReference type="PROSITE" id="PS00108">
    <property type="entry name" value="PROTEIN_KINASE_ST"/>
    <property type="match status" value="1"/>
</dbReference>
<evidence type="ECO:0000256" key="1">
    <source>
        <dbReference type="ARBA" id="ARBA00022679"/>
    </source>
</evidence>
<dbReference type="InterPro" id="IPR001878">
    <property type="entry name" value="Znf_CCHC"/>
</dbReference>
<dbReference type="PROSITE" id="PS00107">
    <property type="entry name" value="PROTEIN_KINASE_ATP"/>
    <property type="match status" value="1"/>
</dbReference>
<dbReference type="InterPro" id="IPR000719">
    <property type="entry name" value="Prot_kinase_dom"/>
</dbReference>
<dbReference type="GO" id="GO:0004672">
    <property type="term" value="F:protein kinase activity"/>
    <property type="evidence" value="ECO:0007669"/>
    <property type="project" value="InterPro"/>
</dbReference>
<dbReference type="Gene3D" id="4.10.60.10">
    <property type="entry name" value="Zinc finger, CCHC-type"/>
    <property type="match status" value="1"/>
</dbReference>
<dbReference type="Proteomes" id="UP001172457">
    <property type="component" value="Chromosome 2"/>
</dbReference>
<dbReference type="InterPro" id="IPR036875">
    <property type="entry name" value="Znf_CCHC_sf"/>
</dbReference>
<protein>
    <submittedName>
        <fullName evidence="9">Uncharacterized protein</fullName>
    </submittedName>
</protein>
<dbReference type="Gene3D" id="3.40.50.620">
    <property type="entry name" value="HUPs"/>
    <property type="match status" value="1"/>
</dbReference>
<evidence type="ECO:0000259" key="8">
    <source>
        <dbReference type="PROSITE" id="PS50158"/>
    </source>
</evidence>
<feature type="domain" description="CCHC-type" evidence="8">
    <location>
        <begin position="267"/>
        <end position="283"/>
    </location>
</feature>
<accession>A0AA38TZG7</accession>
<dbReference type="CDD" id="cd00293">
    <property type="entry name" value="USP-like"/>
    <property type="match status" value="1"/>
</dbReference>
<dbReference type="Gene3D" id="3.30.200.20">
    <property type="entry name" value="Phosphorylase Kinase, domain 1"/>
    <property type="match status" value="1"/>
</dbReference>
<keyword evidence="5" id="KW-0479">Metal-binding</keyword>